<evidence type="ECO:0000313" key="2">
    <source>
        <dbReference type="Proteomes" id="UP001164705"/>
    </source>
</evidence>
<keyword evidence="2" id="KW-1185">Reference proteome</keyword>
<protein>
    <submittedName>
        <fullName evidence="1">Uncharacterized protein</fullName>
    </submittedName>
</protein>
<dbReference type="KEGG" id="lnu:N7U66_08175"/>
<proteinExistence type="predicted"/>
<evidence type="ECO:0000313" key="1">
    <source>
        <dbReference type="EMBL" id="WAC03452.1"/>
    </source>
</evidence>
<accession>A0A9E8SF48</accession>
<organism evidence="1 2">
    <name type="scientific">Lacinutrix neustonica</name>
    <dbReference type="NCBI Taxonomy" id="2980107"/>
    <lineage>
        <taxon>Bacteria</taxon>
        <taxon>Pseudomonadati</taxon>
        <taxon>Bacteroidota</taxon>
        <taxon>Flavobacteriia</taxon>
        <taxon>Flavobacteriales</taxon>
        <taxon>Flavobacteriaceae</taxon>
        <taxon>Lacinutrix</taxon>
    </lineage>
</organism>
<dbReference type="Proteomes" id="UP001164705">
    <property type="component" value="Chromosome"/>
</dbReference>
<dbReference type="EMBL" id="CP113088">
    <property type="protein sequence ID" value="WAC03452.1"/>
    <property type="molecule type" value="Genomic_DNA"/>
</dbReference>
<name>A0A9E8SF48_9FLAO</name>
<dbReference type="AlphaFoldDB" id="A0A9E8SF48"/>
<gene>
    <name evidence="1" type="ORF">N7U66_08175</name>
</gene>
<sequence length="101" mass="11150">MEYYHLLHLARDSIVGELCFPNEGFLLMPAGVNASFRILSENLEALALVSGQPQTLPNSNGALSYYTYNFEAGINGTILLEITREDENTTLIYTIPAGIRP</sequence>
<reference evidence="1" key="1">
    <citation type="submission" date="2022-11" db="EMBL/GenBank/DDBJ databases">
        <title>Lacinutrix neustonica HL-RS19T sp. nov., isolated from the surface microlayer sample of brackish Lake Shihwa.</title>
        <authorList>
            <person name="Choi J.Y."/>
            <person name="Hwang C.Y."/>
        </authorList>
    </citation>
    <scope>NUCLEOTIDE SEQUENCE</scope>
    <source>
        <strain evidence="1">HL-RS19</strain>
    </source>
</reference>
<dbReference type="RefSeq" id="WP_267678035.1">
    <property type="nucleotide sequence ID" value="NZ_CP113088.1"/>
</dbReference>